<dbReference type="EMBL" id="JBAHYK010000738">
    <property type="protein sequence ID" value="KAL0571633.1"/>
    <property type="molecule type" value="Genomic_DNA"/>
</dbReference>
<dbReference type="Proteomes" id="UP001465976">
    <property type="component" value="Unassembled WGS sequence"/>
</dbReference>
<keyword evidence="1" id="KW-0238">DNA-binding</keyword>
<reference evidence="4 5" key="1">
    <citation type="submission" date="2024-02" db="EMBL/GenBank/DDBJ databases">
        <title>A draft genome for the cacao thread blight pathogen Marasmius crinis-equi.</title>
        <authorList>
            <person name="Cohen S.P."/>
            <person name="Baruah I.K."/>
            <person name="Amoako-Attah I."/>
            <person name="Bukari Y."/>
            <person name="Meinhardt L.W."/>
            <person name="Bailey B.A."/>
        </authorList>
    </citation>
    <scope>NUCLEOTIDE SEQUENCE [LARGE SCALE GENOMIC DNA]</scope>
    <source>
        <strain evidence="4 5">GH-76</strain>
    </source>
</reference>
<dbReference type="Pfam" id="PF00505">
    <property type="entry name" value="HMG_box"/>
    <property type="match status" value="1"/>
</dbReference>
<dbReference type="PROSITE" id="PS50118">
    <property type="entry name" value="HMG_BOX_2"/>
    <property type="match status" value="1"/>
</dbReference>
<evidence type="ECO:0000256" key="1">
    <source>
        <dbReference type="PROSITE-ProRule" id="PRU00267"/>
    </source>
</evidence>
<feature type="domain" description="HMG box" evidence="3">
    <location>
        <begin position="9"/>
        <end position="75"/>
    </location>
</feature>
<dbReference type="SMART" id="SM00398">
    <property type="entry name" value="HMG"/>
    <property type="match status" value="1"/>
</dbReference>
<accession>A0ABR3F8Z3</accession>
<gene>
    <name evidence="4" type="primary">RFG1_4</name>
    <name evidence="4" type="ORF">V5O48_010326</name>
</gene>
<evidence type="ECO:0000313" key="5">
    <source>
        <dbReference type="Proteomes" id="UP001465976"/>
    </source>
</evidence>
<evidence type="ECO:0000313" key="4">
    <source>
        <dbReference type="EMBL" id="KAL0571633.1"/>
    </source>
</evidence>
<name>A0ABR3F8Z3_9AGAR</name>
<dbReference type="SUPFAM" id="SSF47095">
    <property type="entry name" value="HMG-box"/>
    <property type="match status" value="1"/>
</dbReference>
<keyword evidence="1" id="KW-0539">Nucleus</keyword>
<dbReference type="InterPro" id="IPR009071">
    <property type="entry name" value="HMG_box_dom"/>
</dbReference>
<comment type="caution">
    <text evidence="4">The sequence shown here is derived from an EMBL/GenBank/DDBJ whole genome shotgun (WGS) entry which is preliminary data.</text>
</comment>
<keyword evidence="5" id="KW-1185">Reference proteome</keyword>
<evidence type="ECO:0000256" key="2">
    <source>
        <dbReference type="SAM" id="MobiDB-lite"/>
    </source>
</evidence>
<feature type="region of interest" description="Disordered" evidence="2">
    <location>
        <begin position="260"/>
        <end position="281"/>
    </location>
</feature>
<evidence type="ECO:0000259" key="3">
    <source>
        <dbReference type="PROSITE" id="PS50118"/>
    </source>
</evidence>
<feature type="DNA-binding region" description="HMG box" evidence="1">
    <location>
        <begin position="9"/>
        <end position="75"/>
    </location>
</feature>
<dbReference type="InterPro" id="IPR036910">
    <property type="entry name" value="HMG_box_dom_sf"/>
</dbReference>
<organism evidence="4 5">
    <name type="scientific">Marasmius crinis-equi</name>
    <dbReference type="NCBI Taxonomy" id="585013"/>
    <lineage>
        <taxon>Eukaryota</taxon>
        <taxon>Fungi</taxon>
        <taxon>Dikarya</taxon>
        <taxon>Basidiomycota</taxon>
        <taxon>Agaricomycotina</taxon>
        <taxon>Agaricomycetes</taxon>
        <taxon>Agaricomycetidae</taxon>
        <taxon>Agaricales</taxon>
        <taxon>Marasmiineae</taxon>
        <taxon>Marasmiaceae</taxon>
        <taxon>Marasmius</taxon>
    </lineage>
</organism>
<protein>
    <submittedName>
        <fullName evidence="4">Slightly ste11-like protein</fullName>
    </submittedName>
</protein>
<dbReference type="Gene3D" id="1.10.30.10">
    <property type="entry name" value="High mobility group box domain"/>
    <property type="match status" value="1"/>
</dbReference>
<proteinExistence type="predicted"/>
<dbReference type="CDD" id="cd01389">
    <property type="entry name" value="HMG-box_ROX1-like"/>
    <property type="match status" value="1"/>
</dbReference>
<sequence>MTETQEIRVPRPRNEWIIFLSDFCEEMKGRLAPGERASQAASKRWDAMTEAQKAVYVRKAKVELQEHQMKYPGYVYKPMRAGSGSGSCKKSGKRTSKMERVKEAQINGKTHTASVSSRASSVLSELDSILHLSPSPDLTSPALQRQSSSFMDTFTPVDFSTSEPNVDDASSSLPLTPIIPSPAYSPSMPAYNVNATLFSAANNVEHWDQNTQYFDDPTAPEYYFVQEPVYPTLQLDENHVLSQVDATQLPMSNDSVEYWIEDPRSPEDPTAPEYDVNEEPSYPTLQLDENHLLSQYENNPDDTIPQDFRRQALEPNSYNQDPPYSINFPSLGDFDFDLGALDIPPFSDGDPSAPFEFNVGVPFSIAEWLSESDAYSCA</sequence>